<organism evidence="14 15">
    <name type="scientific">Desulfamplus magnetovallimortis</name>
    <dbReference type="NCBI Taxonomy" id="1246637"/>
    <lineage>
        <taxon>Bacteria</taxon>
        <taxon>Pseudomonadati</taxon>
        <taxon>Thermodesulfobacteriota</taxon>
        <taxon>Desulfobacteria</taxon>
        <taxon>Desulfobacterales</taxon>
        <taxon>Desulfobacteraceae</taxon>
        <taxon>Desulfamplus</taxon>
    </lineage>
</organism>
<dbReference type="RefSeq" id="WP_080808626.1">
    <property type="nucleotide sequence ID" value="NZ_LT828561.1"/>
</dbReference>
<feature type="binding site" evidence="12">
    <location>
        <position position="336"/>
    </location>
    <ligand>
        <name>UDP-N-acetyl-alpha-D-glucosamine</name>
        <dbReference type="ChEBI" id="CHEBI:57705"/>
    </ligand>
</feature>
<evidence type="ECO:0000256" key="11">
    <source>
        <dbReference type="ARBA" id="ARBA00047527"/>
    </source>
</evidence>
<evidence type="ECO:0000256" key="6">
    <source>
        <dbReference type="ARBA" id="ARBA00022960"/>
    </source>
</evidence>
<comment type="function">
    <text evidence="12">Cell wall formation. Adds enolpyruvyl to UDP-N-acetylglucosamine.</text>
</comment>
<evidence type="ECO:0000313" key="14">
    <source>
        <dbReference type="EMBL" id="SLM30475.1"/>
    </source>
</evidence>
<dbReference type="SUPFAM" id="SSF55205">
    <property type="entry name" value="EPT/RTPC-like"/>
    <property type="match status" value="1"/>
</dbReference>
<feature type="binding site" evidence="12">
    <location>
        <position position="102"/>
    </location>
    <ligand>
        <name>UDP-N-acetyl-alpha-D-glucosamine</name>
        <dbReference type="ChEBI" id="CHEBI:57705"/>
    </ligand>
</feature>
<dbReference type="Pfam" id="PF00275">
    <property type="entry name" value="EPSP_synthase"/>
    <property type="match status" value="1"/>
</dbReference>
<comment type="similarity">
    <text evidence="10 12">Belongs to the EPSP synthase family. MurA subfamily.</text>
</comment>
<dbReference type="STRING" id="1246637.MTBBW1_2280017"/>
<dbReference type="InterPro" id="IPR013792">
    <property type="entry name" value="RNA3'P_cycl/enolpyr_Trfase_a/b"/>
</dbReference>
<evidence type="ECO:0000256" key="3">
    <source>
        <dbReference type="ARBA" id="ARBA00022490"/>
    </source>
</evidence>
<dbReference type="GO" id="GO:0051301">
    <property type="term" value="P:cell division"/>
    <property type="evidence" value="ECO:0007669"/>
    <property type="project" value="UniProtKB-KW"/>
</dbReference>
<evidence type="ECO:0000256" key="9">
    <source>
        <dbReference type="ARBA" id="ARBA00023316"/>
    </source>
</evidence>
<dbReference type="OrthoDB" id="9803760at2"/>
<dbReference type="InterPro" id="IPR050068">
    <property type="entry name" value="MurA_subfamily"/>
</dbReference>
<dbReference type="FunFam" id="3.65.10.10:FF:000001">
    <property type="entry name" value="UDP-N-acetylglucosamine 1-carboxyvinyltransferase"/>
    <property type="match status" value="1"/>
</dbReference>
<name>A0A1W1HDM0_9BACT</name>
<evidence type="ECO:0000256" key="1">
    <source>
        <dbReference type="ARBA" id="ARBA00004496"/>
    </source>
</evidence>
<evidence type="ECO:0000256" key="5">
    <source>
        <dbReference type="ARBA" id="ARBA00022679"/>
    </source>
</evidence>
<dbReference type="Gene3D" id="3.65.10.10">
    <property type="entry name" value="Enolpyruvate transferase domain"/>
    <property type="match status" value="2"/>
</dbReference>
<dbReference type="PANTHER" id="PTHR43783:SF1">
    <property type="entry name" value="UDP-N-ACETYLGLUCOSAMINE 1-CARBOXYVINYLTRANSFERASE"/>
    <property type="match status" value="1"/>
</dbReference>
<feature type="binding site" evidence="12">
    <location>
        <position position="314"/>
    </location>
    <ligand>
        <name>UDP-N-acetyl-alpha-D-glucosamine</name>
        <dbReference type="ChEBI" id="CHEBI:57705"/>
    </ligand>
</feature>
<keyword evidence="12" id="KW-0670">Pyruvate</keyword>
<keyword evidence="8 12" id="KW-0131">Cell cycle</keyword>
<dbReference type="PANTHER" id="PTHR43783">
    <property type="entry name" value="UDP-N-ACETYLGLUCOSAMINE 1-CARBOXYVINYLTRANSFERASE"/>
    <property type="match status" value="1"/>
</dbReference>
<keyword evidence="5 12" id="KW-0808">Transferase</keyword>
<dbReference type="GO" id="GO:0008360">
    <property type="term" value="P:regulation of cell shape"/>
    <property type="evidence" value="ECO:0007669"/>
    <property type="project" value="UniProtKB-KW"/>
</dbReference>
<comment type="caution">
    <text evidence="12">Lacks conserved residue(s) required for the propagation of feature annotation.</text>
</comment>
<dbReference type="CDD" id="cd01555">
    <property type="entry name" value="UdpNAET"/>
    <property type="match status" value="1"/>
</dbReference>
<keyword evidence="9 12" id="KW-0961">Cell wall biogenesis/degradation</keyword>
<dbReference type="GO" id="GO:0009252">
    <property type="term" value="P:peptidoglycan biosynthetic process"/>
    <property type="evidence" value="ECO:0007669"/>
    <property type="project" value="UniProtKB-UniRule"/>
</dbReference>
<proteinExistence type="inferred from homology"/>
<feature type="domain" description="Enolpyruvate transferase" evidence="13">
    <location>
        <begin position="7"/>
        <end position="415"/>
    </location>
</feature>
<dbReference type="HAMAP" id="MF_00111">
    <property type="entry name" value="MurA"/>
    <property type="match status" value="1"/>
</dbReference>
<dbReference type="GO" id="GO:0005737">
    <property type="term" value="C:cytoplasm"/>
    <property type="evidence" value="ECO:0007669"/>
    <property type="project" value="UniProtKB-SubCell"/>
</dbReference>
<sequence>MDKIEIYGGTPLKGTVHISGAKNAALPLLASSILVNDSVMFTNIPDLVDIKSICMLLQDLGAKVKRFKNSATDSNAENSGVEVDASSLNKIEAEYDLVRKMRASILVLGPLVARFGHARVSLPGGCAIGARPVDMHLKGLEALGAAISIEHGYIEAKAGKLKGNEIYFDLPTVTGTENLMMAATLAEGTTTLRNCAREPEIVALADALKAMGADITGAGTAVIRINGVNELHQAEIKVIPDRIEAGTFMVAAAATKGDVVVQNCDPEHMGGIINKLRQSGVVVENFENAVRVKCPGTMRGTDIKTLPYPGFPTDMQAQFMVLMAIAEGNSVIHETIFENRFMHVNELQRMGADISISGGNYAMVRGGRILSGAPVMASDLRASASLVIAGLVAEGMTTINRVYHIDRGYEAIEKKFSELGAQIRRC</sequence>
<comment type="subcellular location">
    <subcellularLocation>
        <location evidence="1 12">Cytoplasm</location>
    </subcellularLocation>
</comment>
<accession>A0A1W1HDM0</accession>
<feature type="modified residue" description="2-(S-cysteinyl)pyruvic acid O-phosphothioketal" evidence="12">
    <location>
        <position position="126"/>
    </location>
</feature>
<evidence type="ECO:0000256" key="7">
    <source>
        <dbReference type="ARBA" id="ARBA00022984"/>
    </source>
</evidence>
<dbReference type="InterPro" id="IPR001986">
    <property type="entry name" value="Enolpyruvate_Tfrase_dom"/>
</dbReference>
<dbReference type="EMBL" id="FWEV01000144">
    <property type="protein sequence ID" value="SLM30475.1"/>
    <property type="molecule type" value="Genomic_DNA"/>
</dbReference>
<keyword evidence="4 12" id="KW-0132">Cell division</keyword>
<evidence type="ECO:0000259" key="13">
    <source>
        <dbReference type="Pfam" id="PF00275"/>
    </source>
</evidence>
<dbReference type="NCBIfam" id="NF006873">
    <property type="entry name" value="PRK09369.1"/>
    <property type="match status" value="1"/>
</dbReference>
<dbReference type="UniPathway" id="UPA00219"/>
<dbReference type="Proteomes" id="UP000191931">
    <property type="component" value="Unassembled WGS sequence"/>
</dbReference>
<feature type="binding site" evidence="12">
    <location>
        <begin position="22"/>
        <end position="23"/>
    </location>
    <ligand>
        <name>phosphoenolpyruvate</name>
        <dbReference type="ChEBI" id="CHEBI:58702"/>
    </ligand>
</feature>
<evidence type="ECO:0000313" key="15">
    <source>
        <dbReference type="Proteomes" id="UP000191931"/>
    </source>
</evidence>
<dbReference type="NCBIfam" id="TIGR01072">
    <property type="entry name" value="murA"/>
    <property type="match status" value="1"/>
</dbReference>
<evidence type="ECO:0000256" key="12">
    <source>
        <dbReference type="HAMAP-Rule" id="MF_00111"/>
    </source>
</evidence>
<dbReference type="EC" id="2.5.1.7" evidence="12"/>
<comment type="pathway">
    <text evidence="2 12">Cell wall biogenesis; peptidoglycan biosynthesis.</text>
</comment>
<evidence type="ECO:0000256" key="4">
    <source>
        <dbReference type="ARBA" id="ARBA00022618"/>
    </source>
</evidence>
<dbReference type="GO" id="GO:0019277">
    <property type="term" value="P:UDP-N-acetylgalactosamine biosynthetic process"/>
    <property type="evidence" value="ECO:0007669"/>
    <property type="project" value="InterPro"/>
</dbReference>
<dbReference type="GO" id="GO:0008760">
    <property type="term" value="F:UDP-N-acetylglucosamine 1-carboxyvinyltransferase activity"/>
    <property type="evidence" value="ECO:0007669"/>
    <property type="project" value="UniProtKB-UniRule"/>
</dbReference>
<evidence type="ECO:0000256" key="2">
    <source>
        <dbReference type="ARBA" id="ARBA00004752"/>
    </source>
</evidence>
<reference evidence="14 15" key="1">
    <citation type="submission" date="2017-03" db="EMBL/GenBank/DDBJ databases">
        <authorList>
            <person name="Afonso C.L."/>
            <person name="Miller P.J."/>
            <person name="Scott M.A."/>
            <person name="Spackman E."/>
            <person name="Goraichik I."/>
            <person name="Dimitrov K.M."/>
            <person name="Suarez D.L."/>
            <person name="Swayne D.E."/>
        </authorList>
    </citation>
    <scope>NUCLEOTIDE SEQUENCE [LARGE SCALE GENOMIC DNA]</scope>
    <source>
        <strain evidence="14">PRJEB14757</strain>
    </source>
</reference>
<dbReference type="AlphaFoldDB" id="A0A1W1HDM0"/>
<protein>
    <recommendedName>
        <fullName evidence="12">UDP-N-acetylglucosamine 1-carboxyvinyltransferase</fullName>
        <ecNumber evidence="12">2.5.1.7</ecNumber>
    </recommendedName>
    <alternativeName>
        <fullName evidence="12">Enoylpyruvate transferase</fullName>
    </alternativeName>
    <alternativeName>
        <fullName evidence="12">UDP-N-acetylglucosamine enolpyruvyl transferase</fullName>
        <shortName evidence="12">EPT</shortName>
    </alternativeName>
</protein>
<gene>
    <name evidence="12 14" type="primary">murA</name>
    <name evidence="14" type="ORF">MTBBW1_2280017</name>
</gene>
<evidence type="ECO:0000256" key="8">
    <source>
        <dbReference type="ARBA" id="ARBA00023306"/>
    </source>
</evidence>
<keyword evidence="7 12" id="KW-0573">Peptidoglycan synthesis</keyword>
<keyword evidence="6 12" id="KW-0133">Cell shape</keyword>
<feature type="active site" description="Proton donor" evidence="12">
    <location>
        <position position="126"/>
    </location>
</feature>
<keyword evidence="3 12" id="KW-0963">Cytoplasm</keyword>
<comment type="catalytic activity">
    <reaction evidence="11 12">
        <text>phosphoenolpyruvate + UDP-N-acetyl-alpha-D-glucosamine = UDP-N-acetyl-3-O-(1-carboxyvinyl)-alpha-D-glucosamine + phosphate</text>
        <dbReference type="Rhea" id="RHEA:18681"/>
        <dbReference type="ChEBI" id="CHEBI:43474"/>
        <dbReference type="ChEBI" id="CHEBI:57705"/>
        <dbReference type="ChEBI" id="CHEBI:58702"/>
        <dbReference type="ChEBI" id="CHEBI:68483"/>
        <dbReference type="EC" id="2.5.1.7"/>
    </reaction>
</comment>
<dbReference type="InterPro" id="IPR005750">
    <property type="entry name" value="UDP_GlcNAc_COvinyl_MurA"/>
</dbReference>
<dbReference type="InterPro" id="IPR036968">
    <property type="entry name" value="Enolpyruvate_Tfrase_sf"/>
</dbReference>
<evidence type="ECO:0000256" key="10">
    <source>
        <dbReference type="ARBA" id="ARBA00038367"/>
    </source>
</evidence>
<keyword evidence="15" id="KW-1185">Reference proteome</keyword>
<dbReference type="GO" id="GO:0071555">
    <property type="term" value="P:cell wall organization"/>
    <property type="evidence" value="ECO:0007669"/>
    <property type="project" value="UniProtKB-KW"/>
</dbReference>